<name>A0ACB8DP59_DERSI</name>
<organism evidence="1 2">
    <name type="scientific">Dermacentor silvarum</name>
    <name type="common">Tick</name>
    <dbReference type="NCBI Taxonomy" id="543639"/>
    <lineage>
        <taxon>Eukaryota</taxon>
        <taxon>Metazoa</taxon>
        <taxon>Ecdysozoa</taxon>
        <taxon>Arthropoda</taxon>
        <taxon>Chelicerata</taxon>
        <taxon>Arachnida</taxon>
        <taxon>Acari</taxon>
        <taxon>Parasitiformes</taxon>
        <taxon>Ixodida</taxon>
        <taxon>Ixodoidea</taxon>
        <taxon>Ixodidae</taxon>
        <taxon>Rhipicephalinae</taxon>
        <taxon>Dermacentor</taxon>
    </lineage>
</organism>
<comment type="caution">
    <text evidence="1">The sequence shown here is derived from an EMBL/GenBank/DDBJ whole genome shotgun (WGS) entry which is preliminary data.</text>
</comment>
<evidence type="ECO:0000313" key="1">
    <source>
        <dbReference type="EMBL" id="KAH7974156.1"/>
    </source>
</evidence>
<dbReference type="EMBL" id="CM023479">
    <property type="protein sequence ID" value="KAH7974156.1"/>
    <property type="molecule type" value="Genomic_DNA"/>
</dbReference>
<evidence type="ECO:0000313" key="2">
    <source>
        <dbReference type="Proteomes" id="UP000821865"/>
    </source>
</evidence>
<accession>A0ACB8DP59</accession>
<proteinExistence type="predicted"/>
<keyword evidence="2" id="KW-1185">Reference proteome</keyword>
<reference evidence="1" key="1">
    <citation type="submission" date="2020-05" db="EMBL/GenBank/DDBJ databases">
        <title>Large-scale comparative analyses of tick genomes elucidate their genetic diversity and vector capacities.</title>
        <authorList>
            <person name="Jia N."/>
            <person name="Wang J."/>
            <person name="Shi W."/>
            <person name="Du L."/>
            <person name="Sun Y."/>
            <person name="Zhan W."/>
            <person name="Jiang J."/>
            <person name="Wang Q."/>
            <person name="Zhang B."/>
            <person name="Ji P."/>
            <person name="Sakyi L.B."/>
            <person name="Cui X."/>
            <person name="Yuan T."/>
            <person name="Jiang B."/>
            <person name="Yang W."/>
            <person name="Lam T.T.-Y."/>
            <person name="Chang Q."/>
            <person name="Ding S."/>
            <person name="Wang X."/>
            <person name="Zhu J."/>
            <person name="Ruan X."/>
            <person name="Zhao L."/>
            <person name="Wei J."/>
            <person name="Que T."/>
            <person name="Du C."/>
            <person name="Cheng J."/>
            <person name="Dai P."/>
            <person name="Han X."/>
            <person name="Huang E."/>
            <person name="Gao Y."/>
            <person name="Liu J."/>
            <person name="Shao H."/>
            <person name="Ye R."/>
            <person name="Li L."/>
            <person name="Wei W."/>
            <person name="Wang X."/>
            <person name="Wang C."/>
            <person name="Yang T."/>
            <person name="Huo Q."/>
            <person name="Li W."/>
            <person name="Guo W."/>
            <person name="Chen H."/>
            <person name="Zhou L."/>
            <person name="Ni X."/>
            <person name="Tian J."/>
            <person name="Zhou Y."/>
            <person name="Sheng Y."/>
            <person name="Liu T."/>
            <person name="Pan Y."/>
            <person name="Xia L."/>
            <person name="Li J."/>
            <person name="Zhao F."/>
            <person name="Cao W."/>
        </authorList>
    </citation>
    <scope>NUCLEOTIDE SEQUENCE</scope>
    <source>
        <strain evidence="1">Dsil-2018</strain>
    </source>
</reference>
<sequence>MASDDHDVCAAYFDHKVRIIMSILSNKQISPFGRYYVVDYFRHIEYQHMGSTHAYIILWLNDAPDEQLGESMPETIRMAEQLMSVGLELVPRPRTQTDQPTHMCYKNGRTKCRFNAPFWPMPESPIATPLHTPKTEQHKGEHKRLKKHYDKFHDVLGNCGHTPRSPL</sequence>
<dbReference type="Proteomes" id="UP000821865">
    <property type="component" value="Chromosome 10"/>
</dbReference>
<protein>
    <submittedName>
        <fullName evidence="1">Uncharacterized protein</fullName>
    </submittedName>
</protein>
<gene>
    <name evidence="1" type="ORF">HPB49_010591</name>
</gene>